<dbReference type="Proteomes" id="UP000006045">
    <property type="component" value="Chromosome"/>
</dbReference>
<sequence length="33" mass="3611">MTFGKGLYLGTLKASYNIEALTGSDLIEVHRVL</sequence>
<dbReference type="AlphaFoldDB" id="A0A7U9CMH4"/>
<evidence type="ECO:0000313" key="1">
    <source>
        <dbReference type="EMBL" id="EJZ56405.1"/>
    </source>
</evidence>
<reference evidence="1 2" key="1">
    <citation type="submission" date="2012-08" db="EMBL/GenBank/DDBJ databases">
        <title>The genome of cave-isolated P. fluorescens strain R124 demonstrates phenotypic adaptation to the mineral environment.</title>
        <authorList>
            <person name="Barton M.D."/>
            <person name="Petronio M."/>
            <person name="Giarrizzo J.G."/>
            <person name="Bowling B.V."/>
            <person name="Barton H.A."/>
        </authorList>
    </citation>
    <scope>NUCLEOTIDE SEQUENCE [LARGE SCALE GENOMIC DNA]</scope>
    <source>
        <strain evidence="1 2">R124</strain>
    </source>
</reference>
<proteinExistence type="predicted"/>
<protein>
    <submittedName>
        <fullName evidence="1">Uncharacterized protein</fullName>
    </submittedName>
</protein>
<name>A0A7U9CMH4_PSEFL</name>
<dbReference type="EMBL" id="CM001561">
    <property type="protein sequence ID" value="EJZ56405.1"/>
    <property type="molecule type" value="Genomic_DNA"/>
</dbReference>
<organism evidence="1 2">
    <name type="scientific">Pseudomonas fluorescens R124</name>
    <dbReference type="NCBI Taxonomy" id="743713"/>
    <lineage>
        <taxon>Bacteria</taxon>
        <taxon>Pseudomonadati</taxon>
        <taxon>Pseudomonadota</taxon>
        <taxon>Gammaproteobacteria</taxon>
        <taxon>Pseudomonadales</taxon>
        <taxon>Pseudomonadaceae</taxon>
        <taxon>Pseudomonas</taxon>
    </lineage>
</organism>
<evidence type="ECO:0000313" key="2">
    <source>
        <dbReference type="Proteomes" id="UP000006045"/>
    </source>
</evidence>
<accession>A0A7U9CMH4</accession>
<gene>
    <name evidence="1" type="ORF">I1A_000713</name>
</gene>